<dbReference type="Gene3D" id="2.20.25.240">
    <property type="match status" value="3"/>
</dbReference>
<keyword evidence="3" id="KW-0862">Zinc</keyword>
<gene>
    <name evidence="6" type="ORF">O3M35_011175</name>
</gene>
<dbReference type="InterPro" id="IPR036236">
    <property type="entry name" value="Znf_C2H2_sf"/>
</dbReference>
<dbReference type="GO" id="GO:0008270">
    <property type="term" value="F:zinc ion binding"/>
    <property type="evidence" value="ECO:0007669"/>
    <property type="project" value="UniProtKB-KW"/>
</dbReference>
<keyword evidence="1" id="KW-0479">Metal-binding</keyword>
<dbReference type="Proteomes" id="UP001461498">
    <property type="component" value="Unassembled WGS sequence"/>
</dbReference>
<feature type="domain" description="C2H2-type" evidence="5">
    <location>
        <begin position="328"/>
        <end position="355"/>
    </location>
</feature>
<reference evidence="6 7" key="1">
    <citation type="submission" date="2022-12" db="EMBL/GenBank/DDBJ databases">
        <title>Chromosome-level genome assembly of true bugs.</title>
        <authorList>
            <person name="Ma L."/>
            <person name="Li H."/>
        </authorList>
    </citation>
    <scope>NUCLEOTIDE SEQUENCE [LARGE SCALE GENOMIC DNA]</scope>
    <source>
        <strain evidence="6">Lab_2022b</strain>
    </source>
</reference>
<evidence type="ECO:0000313" key="7">
    <source>
        <dbReference type="Proteomes" id="UP001461498"/>
    </source>
</evidence>
<dbReference type="FunFam" id="3.30.160.60:FF:000065">
    <property type="entry name" value="B-cell CLL/lymphoma 6, member B"/>
    <property type="match status" value="1"/>
</dbReference>
<dbReference type="Pfam" id="PF04500">
    <property type="entry name" value="FLYWCH"/>
    <property type="match status" value="3"/>
</dbReference>
<dbReference type="PANTHER" id="PTHR31665:SF0">
    <property type="entry name" value="FLYWCH FAMILY MEMBER 2"/>
    <property type="match status" value="1"/>
</dbReference>
<name>A0AAW1D0H9_9HEMI</name>
<dbReference type="PANTHER" id="PTHR31665">
    <property type="entry name" value="FLYWCH FAMILY MEMBER 2-RELATED"/>
    <property type="match status" value="1"/>
</dbReference>
<evidence type="ECO:0000256" key="3">
    <source>
        <dbReference type="ARBA" id="ARBA00022833"/>
    </source>
</evidence>
<dbReference type="InterPro" id="IPR007588">
    <property type="entry name" value="Znf_FLYWCH"/>
</dbReference>
<evidence type="ECO:0000256" key="1">
    <source>
        <dbReference type="ARBA" id="ARBA00022723"/>
    </source>
</evidence>
<dbReference type="AlphaFoldDB" id="A0AAW1D0H9"/>
<evidence type="ECO:0000313" key="6">
    <source>
        <dbReference type="EMBL" id="KAK9502392.1"/>
    </source>
</evidence>
<comment type="caution">
    <text evidence="6">The sequence shown here is derived from an EMBL/GenBank/DDBJ whole genome shotgun (WGS) entry which is preliminary data.</text>
</comment>
<accession>A0AAW1D0H9</accession>
<dbReference type="InterPro" id="IPR013087">
    <property type="entry name" value="Znf_C2H2_type"/>
</dbReference>
<proteinExistence type="predicted"/>
<organism evidence="6 7">
    <name type="scientific">Rhynocoris fuscipes</name>
    <dbReference type="NCBI Taxonomy" id="488301"/>
    <lineage>
        <taxon>Eukaryota</taxon>
        <taxon>Metazoa</taxon>
        <taxon>Ecdysozoa</taxon>
        <taxon>Arthropoda</taxon>
        <taxon>Hexapoda</taxon>
        <taxon>Insecta</taxon>
        <taxon>Pterygota</taxon>
        <taxon>Neoptera</taxon>
        <taxon>Paraneoptera</taxon>
        <taxon>Hemiptera</taxon>
        <taxon>Heteroptera</taxon>
        <taxon>Panheteroptera</taxon>
        <taxon>Cimicomorpha</taxon>
        <taxon>Reduviidae</taxon>
        <taxon>Harpactorinae</taxon>
        <taxon>Harpactorini</taxon>
        <taxon>Rhynocoris</taxon>
    </lineage>
</organism>
<keyword evidence="2 4" id="KW-0863">Zinc-finger</keyword>
<dbReference type="Gene3D" id="3.30.160.60">
    <property type="entry name" value="Classic Zinc Finger"/>
    <property type="match status" value="1"/>
</dbReference>
<dbReference type="PROSITE" id="PS50157">
    <property type="entry name" value="ZINC_FINGER_C2H2_2"/>
    <property type="match status" value="1"/>
</dbReference>
<protein>
    <recommendedName>
        <fullName evidence="5">C2H2-type domain-containing protein</fullName>
    </recommendedName>
</protein>
<sequence>MPPQGFVDIKYKTIPQENIVDIKYKTIPQENIVDIKYEMIPDENKLLFFKSKRGHPRMIYNGYEYSKHSLFNSGAIYWRCMERSRISCKSTMLAIGDEILRESGEHNHSPPIGIYPISLSNVVEIKNETMPDKNELIFIKTKLGHPRVIYKGYEYHKNRLNNSGDIHWRCIELHRIWRCKSSIHTIGDEILRESGEHNHSPRIGIYPISLSDVVDIKYETMPDTNKVIFIKTKHGHPRAIYKGYVYRKSTLNNSGDIYWRCIELHRQWRCKSSIHTIGDQILKESGEHNHSPRIGIYPISLSEADDVKTKLLNLFSLPRGRPPLGGPYHCADCGKSYTQKYNLVNHKKNDCGVKKLQYS</sequence>
<keyword evidence="7" id="KW-1185">Reference proteome</keyword>
<dbReference type="InterPro" id="IPR040312">
    <property type="entry name" value="FWCH1/FWCH2"/>
</dbReference>
<evidence type="ECO:0000256" key="4">
    <source>
        <dbReference type="PROSITE-ProRule" id="PRU00042"/>
    </source>
</evidence>
<evidence type="ECO:0000259" key="5">
    <source>
        <dbReference type="PROSITE" id="PS50157"/>
    </source>
</evidence>
<dbReference type="EMBL" id="JAPXFL010000008">
    <property type="protein sequence ID" value="KAK9502392.1"/>
    <property type="molecule type" value="Genomic_DNA"/>
</dbReference>
<evidence type="ECO:0000256" key="2">
    <source>
        <dbReference type="ARBA" id="ARBA00022771"/>
    </source>
</evidence>
<dbReference type="SUPFAM" id="SSF57667">
    <property type="entry name" value="beta-beta-alpha zinc fingers"/>
    <property type="match status" value="1"/>
</dbReference>